<feature type="compositionally biased region" description="Basic residues" evidence="1">
    <location>
        <begin position="44"/>
        <end position="69"/>
    </location>
</feature>
<keyword evidence="3" id="KW-1185">Reference proteome</keyword>
<sequence length="233" mass="27209">MDARTLSIFFLLLTPVVIEPWQILDARPSQEMRRHFHYHSKRHMLPRDSGRKKHITTQRSKEYRKKPSGHLKPLQEDDMENDEIVSVAIGPPAIRPIYDKMIKYPNKTFNRTTNSYETAASNLVKDVFVQIGREFLTRQVNEDFVFGQYVGNSMRNLTNDLRLKMQHEILDIIVKYQKINRETDVNIVQTTTTASPEEKFAMTLLKDTQIEKKTLNDTEDGWPDFTNLAKIVG</sequence>
<accession>A0A8B8IPE6</accession>
<dbReference type="Proteomes" id="UP001652626">
    <property type="component" value="Chromosome 9"/>
</dbReference>
<organism evidence="3 4">
    <name type="scientific">Vanessa tameamea</name>
    <name type="common">Kamehameha butterfly</name>
    <dbReference type="NCBI Taxonomy" id="334116"/>
    <lineage>
        <taxon>Eukaryota</taxon>
        <taxon>Metazoa</taxon>
        <taxon>Ecdysozoa</taxon>
        <taxon>Arthropoda</taxon>
        <taxon>Hexapoda</taxon>
        <taxon>Insecta</taxon>
        <taxon>Pterygota</taxon>
        <taxon>Neoptera</taxon>
        <taxon>Endopterygota</taxon>
        <taxon>Lepidoptera</taxon>
        <taxon>Glossata</taxon>
        <taxon>Ditrysia</taxon>
        <taxon>Papilionoidea</taxon>
        <taxon>Nymphalidae</taxon>
        <taxon>Nymphalinae</taxon>
        <taxon>Vanessa</taxon>
    </lineage>
</organism>
<feature type="signal peptide" evidence="2">
    <location>
        <begin position="1"/>
        <end position="18"/>
    </location>
</feature>
<name>A0A8B8IPE6_VANTA</name>
<protein>
    <submittedName>
        <fullName evidence="4">Uncharacterized protein LOC113402862</fullName>
    </submittedName>
</protein>
<dbReference type="RefSeq" id="XP_026498993.2">
    <property type="nucleotide sequence ID" value="XM_026643208.2"/>
</dbReference>
<evidence type="ECO:0000256" key="2">
    <source>
        <dbReference type="SAM" id="SignalP"/>
    </source>
</evidence>
<reference evidence="4" key="1">
    <citation type="submission" date="2025-08" db="UniProtKB">
        <authorList>
            <consortium name="RefSeq"/>
        </authorList>
    </citation>
    <scope>IDENTIFICATION</scope>
    <source>
        <tissue evidence="4">Whole body</tissue>
    </source>
</reference>
<evidence type="ECO:0000256" key="1">
    <source>
        <dbReference type="SAM" id="MobiDB-lite"/>
    </source>
</evidence>
<dbReference type="OrthoDB" id="7465615at2759"/>
<feature type="region of interest" description="Disordered" evidence="1">
    <location>
        <begin position="44"/>
        <end position="77"/>
    </location>
</feature>
<dbReference type="OMA" id="HYHSKRH"/>
<dbReference type="GeneID" id="113402862"/>
<feature type="chain" id="PRO_5046096625" evidence="2">
    <location>
        <begin position="19"/>
        <end position="233"/>
    </location>
</feature>
<gene>
    <name evidence="4" type="primary">LOC113402862</name>
</gene>
<keyword evidence="2" id="KW-0732">Signal</keyword>
<evidence type="ECO:0000313" key="3">
    <source>
        <dbReference type="Proteomes" id="UP001652626"/>
    </source>
</evidence>
<evidence type="ECO:0000313" key="4">
    <source>
        <dbReference type="RefSeq" id="XP_026498993.2"/>
    </source>
</evidence>
<dbReference type="AlphaFoldDB" id="A0A8B8IPE6"/>
<proteinExistence type="predicted"/>